<feature type="domain" description="HTH deoR-type" evidence="4">
    <location>
        <begin position="3"/>
        <end position="58"/>
    </location>
</feature>
<dbReference type="InterPro" id="IPR050313">
    <property type="entry name" value="Carb_Metab_HTH_regulators"/>
</dbReference>
<dbReference type="EMBL" id="CP146256">
    <property type="protein sequence ID" value="XAH75050.1"/>
    <property type="molecule type" value="Genomic_DNA"/>
</dbReference>
<dbReference type="GO" id="GO:0003677">
    <property type="term" value="F:DNA binding"/>
    <property type="evidence" value="ECO:0007669"/>
    <property type="project" value="UniProtKB-KW"/>
</dbReference>
<dbReference type="SUPFAM" id="SSF46785">
    <property type="entry name" value="Winged helix' DNA-binding domain"/>
    <property type="match status" value="1"/>
</dbReference>
<dbReference type="InterPro" id="IPR036388">
    <property type="entry name" value="WH-like_DNA-bd_sf"/>
</dbReference>
<dbReference type="PANTHER" id="PTHR30363">
    <property type="entry name" value="HTH-TYPE TRANSCRIPTIONAL REGULATOR SRLR-RELATED"/>
    <property type="match status" value="1"/>
</dbReference>
<dbReference type="PRINTS" id="PR00037">
    <property type="entry name" value="HTHLACR"/>
</dbReference>
<evidence type="ECO:0000259" key="4">
    <source>
        <dbReference type="PROSITE" id="PS51000"/>
    </source>
</evidence>
<dbReference type="PROSITE" id="PS51000">
    <property type="entry name" value="HTH_DEOR_2"/>
    <property type="match status" value="1"/>
</dbReference>
<dbReference type="Gene3D" id="3.40.50.1360">
    <property type="match status" value="1"/>
</dbReference>
<dbReference type="Gene3D" id="1.10.10.10">
    <property type="entry name" value="Winged helix-like DNA-binding domain superfamily/Winged helix DNA-binding domain"/>
    <property type="match status" value="1"/>
</dbReference>
<keyword evidence="1" id="KW-0805">Transcription regulation</keyword>
<keyword evidence="6" id="KW-1185">Reference proteome</keyword>
<dbReference type="Proteomes" id="UP001451571">
    <property type="component" value="Chromosome"/>
</dbReference>
<dbReference type="SMART" id="SM01134">
    <property type="entry name" value="DeoRC"/>
    <property type="match status" value="1"/>
</dbReference>
<keyword evidence="2 5" id="KW-0238">DNA-binding</keyword>
<reference evidence="5 6" key="1">
    <citation type="submission" date="2024-02" db="EMBL/GenBank/DDBJ databases">
        <title>Bacterial strain from lacustrine sediment.</title>
        <authorList>
            <person name="Petit C."/>
            <person name="Fadhlaoui K."/>
        </authorList>
    </citation>
    <scope>NUCLEOTIDE SEQUENCE [LARGE SCALE GENOMIC DNA]</scope>
    <source>
        <strain evidence="5 6">IPX-CK</strain>
    </source>
</reference>
<dbReference type="InterPro" id="IPR001034">
    <property type="entry name" value="DeoR_HTH"/>
</dbReference>
<protein>
    <submittedName>
        <fullName evidence="5">DeoR/GlpR family DNA-binding transcription regulator</fullName>
    </submittedName>
</protein>
<evidence type="ECO:0000256" key="2">
    <source>
        <dbReference type="ARBA" id="ARBA00023125"/>
    </source>
</evidence>
<dbReference type="InterPro" id="IPR037171">
    <property type="entry name" value="NagB/RpiA_transferase-like"/>
</dbReference>
<organism evidence="5 6">
    <name type="scientific">Kineothrix sedimenti</name>
    <dbReference type="NCBI Taxonomy" id="3123317"/>
    <lineage>
        <taxon>Bacteria</taxon>
        <taxon>Bacillati</taxon>
        <taxon>Bacillota</taxon>
        <taxon>Clostridia</taxon>
        <taxon>Lachnospirales</taxon>
        <taxon>Lachnospiraceae</taxon>
        <taxon>Kineothrix</taxon>
    </lineage>
</organism>
<evidence type="ECO:0000256" key="3">
    <source>
        <dbReference type="ARBA" id="ARBA00023163"/>
    </source>
</evidence>
<dbReference type="InterPro" id="IPR018356">
    <property type="entry name" value="Tscrpt_reg_HTH_DeoR_CS"/>
</dbReference>
<proteinExistence type="predicted"/>
<keyword evidence="3" id="KW-0804">Transcription</keyword>
<evidence type="ECO:0000313" key="5">
    <source>
        <dbReference type="EMBL" id="XAH75050.1"/>
    </source>
</evidence>
<dbReference type="PANTHER" id="PTHR30363:SF44">
    <property type="entry name" value="AGA OPERON TRANSCRIPTIONAL REPRESSOR-RELATED"/>
    <property type="match status" value="1"/>
</dbReference>
<gene>
    <name evidence="5" type="ORF">V6984_04560</name>
</gene>
<dbReference type="Pfam" id="PF08220">
    <property type="entry name" value="HTH_DeoR"/>
    <property type="match status" value="1"/>
</dbReference>
<accession>A0ABZ3F080</accession>
<dbReference type="InterPro" id="IPR014036">
    <property type="entry name" value="DeoR-like_C"/>
</dbReference>
<dbReference type="PROSITE" id="PS00894">
    <property type="entry name" value="HTH_DEOR_1"/>
    <property type="match status" value="1"/>
</dbReference>
<sequence>MLKENRQQKIFTLLQNKEEILVKELCNIFQVSDMTIRRDLADLESAGVIRRTFGGAVMNGAIPETADFPGAYVKQSEKGADVKSKIALKAIELIKPGYTIFIDSGTTTSPIARNLPDSSKITVVTSNLRVINEISKKTEVSAIVIGGFLRNETLSCYGPQTEEQIRQYKVDIAFLGASSVGEDGNFYDGYPPEAGVKKSIMQSASETYVLVDSSKFGKYELISYSSIREVTGIITDSGINPDHLTALRQMDANVIVVDV</sequence>
<evidence type="ECO:0000313" key="6">
    <source>
        <dbReference type="Proteomes" id="UP001451571"/>
    </source>
</evidence>
<dbReference type="SMART" id="SM00420">
    <property type="entry name" value="HTH_DEOR"/>
    <property type="match status" value="1"/>
</dbReference>
<dbReference type="InterPro" id="IPR036390">
    <property type="entry name" value="WH_DNA-bd_sf"/>
</dbReference>
<name>A0ABZ3F080_9FIRM</name>
<dbReference type="SUPFAM" id="SSF100950">
    <property type="entry name" value="NagB/RpiA/CoA transferase-like"/>
    <property type="match status" value="1"/>
</dbReference>
<evidence type="ECO:0000256" key="1">
    <source>
        <dbReference type="ARBA" id="ARBA00023015"/>
    </source>
</evidence>
<dbReference type="Pfam" id="PF00455">
    <property type="entry name" value="DeoRC"/>
    <property type="match status" value="1"/>
</dbReference>
<dbReference type="RefSeq" id="WP_342758617.1">
    <property type="nucleotide sequence ID" value="NZ_CP146256.1"/>
</dbReference>